<dbReference type="SUPFAM" id="SSF53756">
    <property type="entry name" value="UDP-Glycosyltransferase/glycogen phosphorylase"/>
    <property type="match status" value="1"/>
</dbReference>
<organism evidence="2 4">
    <name type="scientific">Lacisediminihabitans changchengi</name>
    <dbReference type="NCBI Taxonomy" id="2787634"/>
    <lineage>
        <taxon>Bacteria</taxon>
        <taxon>Bacillati</taxon>
        <taxon>Actinomycetota</taxon>
        <taxon>Actinomycetes</taxon>
        <taxon>Micrococcales</taxon>
        <taxon>Microbacteriaceae</taxon>
        <taxon>Lacisediminihabitans</taxon>
    </lineage>
</organism>
<dbReference type="Gene3D" id="3.40.50.11090">
    <property type="match status" value="1"/>
</dbReference>
<dbReference type="EMBL" id="JAEPES010000003">
    <property type="protein sequence ID" value="MBK4348179.1"/>
    <property type="molecule type" value="Genomic_DNA"/>
</dbReference>
<accession>A0A934W1B5</accession>
<feature type="domain" description="WsaF C-terminal" evidence="1">
    <location>
        <begin position="246"/>
        <end position="369"/>
    </location>
</feature>
<evidence type="ECO:0000313" key="2">
    <source>
        <dbReference type="EMBL" id="MBK4346698.1"/>
    </source>
</evidence>
<comment type="caution">
    <text evidence="2">The sequence shown here is derived from an EMBL/GenBank/DDBJ whole genome shotgun (WGS) entry which is preliminary data.</text>
</comment>
<dbReference type="EMBL" id="JAEPES010000001">
    <property type="protein sequence ID" value="MBK4346698.1"/>
    <property type="molecule type" value="Genomic_DNA"/>
</dbReference>
<dbReference type="RefSeq" id="WP_200555006.1">
    <property type="nucleotide sequence ID" value="NZ_JAEPES010000001.1"/>
</dbReference>
<reference evidence="2" key="1">
    <citation type="submission" date="2021-01" db="EMBL/GenBank/DDBJ databases">
        <title>Lacisediminihabitans sp. nov. strain G11-30, isolated from Antarctic Soil.</title>
        <authorList>
            <person name="Li J."/>
        </authorList>
    </citation>
    <scope>NUCLEOTIDE SEQUENCE</scope>
    <source>
        <strain evidence="2">G11-30</strain>
    </source>
</reference>
<dbReference type="Gene3D" id="3.40.50.2000">
    <property type="entry name" value="Glycogen Phosphorylase B"/>
    <property type="match status" value="1"/>
</dbReference>
<proteinExistence type="predicted"/>
<gene>
    <name evidence="2" type="ORF">IV501_03540</name>
    <name evidence="3" type="ORF">IV501_11085</name>
</gene>
<protein>
    <submittedName>
        <fullName evidence="2">Glycosyltransferase family 1 protein</fullName>
    </submittedName>
</protein>
<keyword evidence="4" id="KW-1185">Reference proteome</keyword>
<evidence type="ECO:0000313" key="3">
    <source>
        <dbReference type="EMBL" id="MBK4348179.1"/>
    </source>
</evidence>
<dbReference type="AlphaFoldDB" id="A0A934W1B5"/>
<dbReference type="Pfam" id="PF22772">
    <property type="entry name" value="WsaF_C"/>
    <property type="match status" value="1"/>
</dbReference>
<evidence type="ECO:0000313" key="4">
    <source>
        <dbReference type="Proteomes" id="UP000636458"/>
    </source>
</evidence>
<evidence type="ECO:0000259" key="1">
    <source>
        <dbReference type="Pfam" id="PF22772"/>
    </source>
</evidence>
<dbReference type="Proteomes" id="UP000636458">
    <property type="component" value="Unassembled WGS sequence"/>
</dbReference>
<dbReference type="InterPro" id="IPR055050">
    <property type="entry name" value="WsaF_C"/>
</dbReference>
<name>A0A934W1B5_9MICO</name>
<sequence length="413" mass="46259">MNYFGRLSRALRTEGVKSAAWRAGKWVSTRSGPFRVQPLSSVYPEDVIAADWSRPRDFNSHIVPRPADGYKVAWVITPPSATSGGHQNAFRFMSFLEAAGHELTVYLFSPPKYPVVNPDAILEMMAGNTGYPTLKAEFRVYDPEVGIEGDPHAIFASDWEAAYAIYRYPKVAKRFYFTQDFEPAFFPAGSDYVIAENSYRLGFHGFSAGRWLAQKLESEFGMSCDYYDFATDITHYSRVNTKPRNEVVFYARPPTPRRATEFGLLALLELHRLRPDVTINLVGWDMSTYDVPFPYVNHAAVDISKLNAIYNRCAAGLVLSLTNMSLVPMEVMASGVVPVVNDAPNTRGVFDSEYIEYVPMSPRAIAERMIAILDRPDQAEHSAVIADSLEGVEWEDEGAVFATSFERAMTTAL</sequence>